<sequence length="428" mass="43606">MESSAPADRSPPTDAAPVQDVAVGPGGGGGGGASGASGGTREVPEGGGEALGSETENFINAKSSSTCYYPFVRVGIVDLWHDTVHARARRHNNRGLSKRLQVASISAHLVTTNAWVRRLRVGGKPIDKAAVTRIITKAVTLYNATNTIRQHNTGRSADYVEENVNERVTAQSKSWQMGFSDASKILDLVTDTQPLVGGVQRVSPSFGGSPPDDGPDSAPGNAERPADAGRGSTGTAERGRAGGSAGGDGRRDGGSGEVTSGHSVGASVLADAFPDAEDVDCDGPSVRPDGSRDSAASDSEGGSAGGSSPPSALPGADSAAGPSGAPTTPARGAGVTPSGASGRSLRAAIADAALEAAMPGGADLMRSLAASLRDGARRFDEKQKTKRLKAAEVERTKRVALLTAAMEKQPDNETFRDMLRAAMRDSEP</sequence>
<evidence type="ECO:0000313" key="2">
    <source>
        <dbReference type="Proteomes" id="UP000798662"/>
    </source>
</evidence>
<comment type="caution">
    <text evidence="1">The sequence shown here is derived from an EMBL/GenBank/DDBJ whole genome shotgun (WGS) entry which is preliminary data.</text>
</comment>
<keyword evidence="2" id="KW-1185">Reference proteome</keyword>
<protein>
    <submittedName>
        <fullName evidence="1">Uncharacterized protein</fullName>
    </submittedName>
</protein>
<accession>A0ACC3C1M1</accession>
<dbReference type="EMBL" id="CM020619">
    <property type="protein sequence ID" value="KAK1863697.1"/>
    <property type="molecule type" value="Genomic_DNA"/>
</dbReference>
<proteinExistence type="predicted"/>
<reference evidence="1" key="1">
    <citation type="submission" date="2019-11" db="EMBL/GenBank/DDBJ databases">
        <title>Nori genome reveals adaptations in red seaweeds to the harsh intertidal environment.</title>
        <authorList>
            <person name="Wang D."/>
            <person name="Mao Y."/>
        </authorList>
    </citation>
    <scope>NUCLEOTIDE SEQUENCE</scope>
    <source>
        <tissue evidence="1">Gametophyte</tissue>
    </source>
</reference>
<gene>
    <name evidence="1" type="ORF">I4F81_006251</name>
</gene>
<name>A0ACC3C1M1_PYRYE</name>
<organism evidence="1 2">
    <name type="scientific">Pyropia yezoensis</name>
    <name type="common">Susabi-nori</name>
    <name type="synonym">Porphyra yezoensis</name>
    <dbReference type="NCBI Taxonomy" id="2788"/>
    <lineage>
        <taxon>Eukaryota</taxon>
        <taxon>Rhodophyta</taxon>
        <taxon>Bangiophyceae</taxon>
        <taxon>Bangiales</taxon>
        <taxon>Bangiaceae</taxon>
        <taxon>Pyropia</taxon>
    </lineage>
</organism>
<dbReference type="Proteomes" id="UP000798662">
    <property type="component" value="Chromosome 2"/>
</dbReference>
<evidence type="ECO:0000313" key="1">
    <source>
        <dbReference type="EMBL" id="KAK1863697.1"/>
    </source>
</evidence>